<reference evidence="5 6" key="1">
    <citation type="submission" date="2007-10" db="EMBL/GenBank/DDBJ databases">
        <title>Complete sequence of Caldivirga maquilingensis IC-167.</title>
        <authorList>
            <consortium name="US DOE Joint Genome Institute"/>
            <person name="Copeland A."/>
            <person name="Lucas S."/>
            <person name="Lapidus A."/>
            <person name="Barry K."/>
            <person name="Glavina del Rio T."/>
            <person name="Dalin E."/>
            <person name="Tice H."/>
            <person name="Pitluck S."/>
            <person name="Saunders E."/>
            <person name="Brettin T."/>
            <person name="Bruce D."/>
            <person name="Detter J.C."/>
            <person name="Han C."/>
            <person name="Schmutz J."/>
            <person name="Larimer F."/>
            <person name="Land M."/>
            <person name="Hauser L."/>
            <person name="Kyrpides N."/>
            <person name="Ivanova N."/>
            <person name="Biddle J.F."/>
            <person name="Zhang Z."/>
            <person name="Fitz-Gibbon S.T."/>
            <person name="Lowe T.M."/>
            <person name="Saltikov C."/>
            <person name="House C.H."/>
            <person name="Richardson P."/>
        </authorList>
    </citation>
    <scope>NUCLEOTIDE SEQUENCE [LARGE SCALE GENOMIC DNA]</scope>
    <source>
        <strain evidence="6">ATCC 700844 / DSM 13496 / JCM 10307 / IC-167</strain>
    </source>
</reference>
<keyword evidence="6" id="KW-1185">Reference proteome</keyword>
<dbReference type="PANTHER" id="PTHR30455">
    <property type="entry name" value="TRANSCRIPTIONAL REPRESSOR NRDR"/>
    <property type="match status" value="1"/>
</dbReference>
<dbReference type="GO" id="GO:0005524">
    <property type="term" value="F:ATP binding"/>
    <property type="evidence" value="ECO:0007669"/>
    <property type="project" value="UniProtKB-UniRule"/>
</dbReference>
<sequence length="98" mass="11335">MLNSIMVTTVVKRDGTEEPFIVEKIVVSILKTGAPLDKAREIAKRIECNFINVDKVSAKDLTKAILTELRKANEEWYRNWIVFDRAVKRRATEKEIET</sequence>
<dbReference type="EMBL" id="CP000852">
    <property type="protein sequence ID" value="ABW00950.1"/>
    <property type="molecule type" value="Genomic_DNA"/>
</dbReference>
<proteinExistence type="predicted"/>
<dbReference type="InterPro" id="IPR003796">
    <property type="entry name" value="RNR_NrdR-like"/>
</dbReference>
<keyword evidence="2 3" id="KW-0067">ATP-binding</keyword>
<dbReference type="GO" id="GO:0045892">
    <property type="term" value="P:negative regulation of DNA-templated transcription"/>
    <property type="evidence" value="ECO:0007669"/>
    <property type="project" value="InterPro"/>
</dbReference>
<dbReference type="PROSITE" id="PS51161">
    <property type="entry name" value="ATP_CONE"/>
    <property type="match status" value="1"/>
</dbReference>
<dbReference type="Pfam" id="PF03477">
    <property type="entry name" value="ATP-cone"/>
    <property type="match status" value="1"/>
</dbReference>
<evidence type="ECO:0000313" key="5">
    <source>
        <dbReference type="EMBL" id="ABW00950.1"/>
    </source>
</evidence>
<dbReference type="PANTHER" id="PTHR30455:SF2">
    <property type="entry name" value="TRANSCRIPTIONAL REPRESSOR NRDR"/>
    <property type="match status" value="1"/>
</dbReference>
<dbReference type="GO" id="GO:0008270">
    <property type="term" value="F:zinc ion binding"/>
    <property type="evidence" value="ECO:0007669"/>
    <property type="project" value="InterPro"/>
</dbReference>
<protein>
    <recommendedName>
        <fullName evidence="4">ATP-cone domain-containing protein</fullName>
    </recommendedName>
</protein>
<evidence type="ECO:0000256" key="2">
    <source>
        <dbReference type="ARBA" id="ARBA00022840"/>
    </source>
</evidence>
<accession>A8M9R9</accession>
<dbReference type="AlphaFoldDB" id="A8M9R9"/>
<evidence type="ECO:0000256" key="3">
    <source>
        <dbReference type="PROSITE-ProRule" id="PRU00492"/>
    </source>
</evidence>
<dbReference type="eggNOG" id="arCOG03714">
    <property type="taxonomic scope" value="Archaea"/>
</dbReference>
<dbReference type="Proteomes" id="UP000001137">
    <property type="component" value="Chromosome"/>
</dbReference>
<dbReference type="InterPro" id="IPR005144">
    <property type="entry name" value="ATP-cone_dom"/>
</dbReference>
<organism evidence="5 6">
    <name type="scientific">Caldivirga maquilingensis (strain ATCC 700844 / DSM 13496 / JCM 10307 / IC-167)</name>
    <dbReference type="NCBI Taxonomy" id="397948"/>
    <lineage>
        <taxon>Archaea</taxon>
        <taxon>Thermoproteota</taxon>
        <taxon>Thermoprotei</taxon>
        <taxon>Thermoproteales</taxon>
        <taxon>Thermoproteaceae</taxon>
        <taxon>Caldivirga</taxon>
    </lineage>
</organism>
<feature type="domain" description="ATP-cone" evidence="4">
    <location>
        <begin position="8"/>
        <end position="92"/>
    </location>
</feature>
<keyword evidence="1 3" id="KW-0547">Nucleotide-binding</keyword>
<evidence type="ECO:0000256" key="1">
    <source>
        <dbReference type="ARBA" id="ARBA00022741"/>
    </source>
</evidence>
<gene>
    <name evidence="5" type="ordered locus">Cmaq_0096</name>
</gene>
<dbReference type="KEGG" id="cma:Cmaq_0096"/>
<evidence type="ECO:0000259" key="4">
    <source>
        <dbReference type="PROSITE" id="PS51161"/>
    </source>
</evidence>
<evidence type="ECO:0000313" key="6">
    <source>
        <dbReference type="Proteomes" id="UP000001137"/>
    </source>
</evidence>
<name>A8M9R9_CALMQ</name>
<dbReference type="HOGENOM" id="CLU_2406518_0_0_2"/>